<dbReference type="AlphaFoldDB" id="A0A386HUA8"/>
<evidence type="ECO:0000313" key="2">
    <source>
        <dbReference type="Proteomes" id="UP000266118"/>
    </source>
</evidence>
<gene>
    <name evidence="1" type="ORF">D6B99_16630</name>
</gene>
<dbReference type="Proteomes" id="UP000266118">
    <property type="component" value="Chromosome"/>
</dbReference>
<dbReference type="Gene3D" id="1.10.260.40">
    <property type="entry name" value="lambda repressor-like DNA-binding domains"/>
    <property type="match status" value="1"/>
</dbReference>
<keyword evidence="2" id="KW-1185">Reference proteome</keyword>
<name>A0A386HUA8_9BACT</name>
<dbReference type="KEGG" id="ark:D6B99_16630"/>
<evidence type="ECO:0000313" key="1">
    <source>
        <dbReference type="EMBL" id="AYD49101.1"/>
    </source>
</evidence>
<organism evidence="1 2">
    <name type="scientific">Arachidicoccus soli</name>
    <dbReference type="NCBI Taxonomy" id="2341117"/>
    <lineage>
        <taxon>Bacteria</taxon>
        <taxon>Pseudomonadati</taxon>
        <taxon>Bacteroidota</taxon>
        <taxon>Chitinophagia</taxon>
        <taxon>Chitinophagales</taxon>
        <taxon>Chitinophagaceae</taxon>
        <taxon>Arachidicoccus</taxon>
    </lineage>
</organism>
<reference evidence="1 2" key="1">
    <citation type="submission" date="2018-09" db="EMBL/GenBank/DDBJ databases">
        <title>Arachidicoccus sp. nov., a bacterium isolated from soil.</title>
        <authorList>
            <person name="Weon H.-Y."/>
            <person name="Kwon S.-W."/>
            <person name="Lee S.A."/>
        </authorList>
    </citation>
    <scope>NUCLEOTIDE SEQUENCE [LARGE SCALE GENOMIC DNA]</scope>
    <source>
        <strain evidence="1 2">KIS59-12</strain>
    </source>
</reference>
<dbReference type="RefSeq" id="WP_119990500.1">
    <property type="nucleotide sequence ID" value="NZ_CP032489.1"/>
</dbReference>
<proteinExistence type="predicted"/>
<dbReference type="InterPro" id="IPR010982">
    <property type="entry name" value="Lambda_DNA-bd_dom_sf"/>
</dbReference>
<dbReference type="OrthoDB" id="1493507at2"/>
<dbReference type="GO" id="GO:0003677">
    <property type="term" value="F:DNA binding"/>
    <property type="evidence" value="ECO:0007669"/>
    <property type="project" value="InterPro"/>
</dbReference>
<dbReference type="EMBL" id="CP032489">
    <property type="protein sequence ID" value="AYD49101.1"/>
    <property type="molecule type" value="Genomic_DNA"/>
</dbReference>
<protein>
    <submittedName>
        <fullName evidence="1">Uncharacterized protein</fullName>
    </submittedName>
</protein>
<dbReference type="SUPFAM" id="SSF47413">
    <property type="entry name" value="lambda repressor-like DNA-binding domains"/>
    <property type="match status" value="1"/>
</dbReference>
<accession>A0A386HUA8</accession>
<sequence>MKSLKDIEKKYTPEEMAEGLVFPGTQNPKERETALAEFRKFRKKIASVQSEKSKTISQLLQLKFLMEDYLNADTFNEDFHFGYFLKEYIRRLEKKNKEFAHEIDIDPTELSQVINKHRKPAEKLVFRLEIHSNKNFPAIMWFRLLEKERMYEVLHDRDLINSERKYVTQKLEFSF</sequence>